<reference evidence="1 2" key="1">
    <citation type="submission" date="2022-05" db="EMBL/GenBank/DDBJ databases">
        <authorList>
            <consortium name="Genoscope - CEA"/>
            <person name="William W."/>
        </authorList>
    </citation>
    <scope>NUCLEOTIDE SEQUENCE [LARGE SCALE GENOMIC DNA]</scope>
</reference>
<name>A0ABN8QM06_9CNID</name>
<sequence length="135" mass="15903">MMVEKFLTSPDSSVKYVTFKEEPTKTRQGVQRIAQRAVKPQMFATGGERCPVVLFEDMISTHPPELKLHGLFHLTTIPRPKGEVWFSRQRMGEHKRIGHELWFNSCHWQENYQPFKQKDMCTKARECWCVLGQNH</sequence>
<gene>
    <name evidence="1" type="ORF">PLOB_00008050</name>
</gene>
<protein>
    <submittedName>
        <fullName evidence="1">Uncharacterized protein</fullName>
    </submittedName>
</protein>
<evidence type="ECO:0000313" key="2">
    <source>
        <dbReference type="Proteomes" id="UP001159405"/>
    </source>
</evidence>
<evidence type="ECO:0000313" key="1">
    <source>
        <dbReference type="EMBL" id="CAH3167093.1"/>
    </source>
</evidence>
<accession>A0ABN8QM06</accession>
<dbReference type="EMBL" id="CALNXK010000139">
    <property type="protein sequence ID" value="CAH3167093.1"/>
    <property type="molecule type" value="Genomic_DNA"/>
</dbReference>
<dbReference type="Proteomes" id="UP001159405">
    <property type="component" value="Unassembled WGS sequence"/>
</dbReference>
<organism evidence="1 2">
    <name type="scientific">Porites lobata</name>
    <dbReference type="NCBI Taxonomy" id="104759"/>
    <lineage>
        <taxon>Eukaryota</taxon>
        <taxon>Metazoa</taxon>
        <taxon>Cnidaria</taxon>
        <taxon>Anthozoa</taxon>
        <taxon>Hexacorallia</taxon>
        <taxon>Scleractinia</taxon>
        <taxon>Fungiina</taxon>
        <taxon>Poritidae</taxon>
        <taxon>Porites</taxon>
    </lineage>
</organism>
<proteinExistence type="predicted"/>
<comment type="caution">
    <text evidence="1">The sequence shown here is derived from an EMBL/GenBank/DDBJ whole genome shotgun (WGS) entry which is preliminary data.</text>
</comment>
<keyword evidence="2" id="KW-1185">Reference proteome</keyword>